<feature type="transmembrane region" description="Helical" evidence="1">
    <location>
        <begin position="99"/>
        <end position="121"/>
    </location>
</feature>
<organism evidence="2 3">
    <name type="scientific">Kitasatospora kazusensis</name>
    <dbReference type="NCBI Taxonomy" id="407974"/>
    <lineage>
        <taxon>Bacteria</taxon>
        <taxon>Bacillati</taxon>
        <taxon>Actinomycetota</taxon>
        <taxon>Actinomycetes</taxon>
        <taxon>Kitasatosporales</taxon>
        <taxon>Streptomycetaceae</taxon>
        <taxon>Kitasatospora</taxon>
    </lineage>
</organism>
<protein>
    <recommendedName>
        <fullName evidence="4">DUF2568 domain-containing protein</fullName>
    </recommendedName>
</protein>
<feature type="transmembrane region" description="Helical" evidence="1">
    <location>
        <begin position="34"/>
        <end position="55"/>
    </location>
</feature>
<feature type="transmembrane region" description="Helical" evidence="1">
    <location>
        <begin position="9"/>
        <end position="28"/>
    </location>
</feature>
<dbReference type="InterPro" id="IPR021214">
    <property type="entry name" value="DUF2568"/>
</dbReference>
<keyword evidence="1" id="KW-1133">Transmembrane helix</keyword>
<evidence type="ECO:0008006" key="4">
    <source>
        <dbReference type="Google" id="ProtNLM"/>
    </source>
</evidence>
<dbReference type="Proteomes" id="UP001422759">
    <property type="component" value="Unassembled WGS sequence"/>
</dbReference>
<accession>A0ABN2ZBE7</accession>
<dbReference type="EMBL" id="BAAANT010000009">
    <property type="protein sequence ID" value="GAA2139663.1"/>
    <property type="molecule type" value="Genomic_DNA"/>
</dbReference>
<evidence type="ECO:0000313" key="2">
    <source>
        <dbReference type="EMBL" id="GAA2139663.1"/>
    </source>
</evidence>
<keyword evidence="1" id="KW-0812">Transmembrane</keyword>
<evidence type="ECO:0000256" key="1">
    <source>
        <dbReference type="SAM" id="Phobius"/>
    </source>
</evidence>
<reference evidence="2 3" key="1">
    <citation type="journal article" date="2019" name="Int. J. Syst. Evol. Microbiol.">
        <title>The Global Catalogue of Microorganisms (GCM) 10K type strain sequencing project: providing services to taxonomists for standard genome sequencing and annotation.</title>
        <authorList>
            <consortium name="The Broad Institute Genomics Platform"/>
            <consortium name="The Broad Institute Genome Sequencing Center for Infectious Disease"/>
            <person name="Wu L."/>
            <person name="Ma J."/>
        </authorList>
    </citation>
    <scope>NUCLEOTIDE SEQUENCE [LARGE SCALE GENOMIC DNA]</scope>
    <source>
        <strain evidence="2 3">JCM 14560</strain>
    </source>
</reference>
<proteinExistence type="predicted"/>
<evidence type="ECO:0000313" key="3">
    <source>
        <dbReference type="Proteomes" id="UP001422759"/>
    </source>
</evidence>
<gene>
    <name evidence="2" type="ORF">GCM10009760_22200</name>
</gene>
<comment type="caution">
    <text evidence="2">The sequence shown here is derived from an EMBL/GenBank/DDBJ whole genome shotgun (WGS) entry which is preliminary data.</text>
</comment>
<dbReference type="Pfam" id="PF10823">
    <property type="entry name" value="DUF2568"/>
    <property type="match status" value="1"/>
</dbReference>
<feature type="transmembrane region" description="Helical" evidence="1">
    <location>
        <begin position="76"/>
        <end position="93"/>
    </location>
</feature>
<sequence length="123" mass="13293">MMGFSPISLGVRFLLELSALAAFGYWGWKVSPGGLRWLAVLALPLLTAILWTVFATPGDPSRNGDTVVATPGALRFLLELAILFGAAWALYNAGAKTPATVLLVVLVVYHLTALDRVAWLFRH</sequence>
<keyword evidence="3" id="KW-1185">Reference proteome</keyword>
<name>A0ABN2ZBE7_9ACTN</name>
<keyword evidence="1" id="KW-0472">Membrane</keyword>